<sequence>MKTKLALMSLLLAGCTSMPPPTSSVEGDWLDYGKLRAEQGLLKQSEQKLTKLDDDGVLNSQLYLAYSNGYEQGRATYCSQNAYMLGVTGKPYLGICDRLDPFFQQDYNSGRSSTAGSI</sequence>
<protein>
    <recommendedName>
        <fullName evidence="3">Lipoprotein</fullName>
    </recommendedName>
</protein>
<dbReference type="PATRIC" id="fig|579748.3.peg.3128"/>
<comment type="caution">
    <text evidence="1">The sequence shown here is derived from an EMBL/GenBank/DDBJ whole genome shotgun (WGS) entry which is preliminary data.</text>
</comment>
<dbReference type="STRING" id="579748.TW81_15145"/>
<accession>A0A0F4NIY3</accession>
<evidence type="ECO:0000313" key="1">
    <source>
        <dbReference type="EMBL" id="KJY82021.1"/>
    </source>
</evidence>
<dbReference type="InterPro" id="IPR021242">
    <property type="entry name" value="DUF2799"/>
</dbReference>
<keyword evidence="2" id="KW-1185">Reference proteome</keyword>
<dbReference type="Pfam" id="PF10973">
    <property type="entry name" value="DUF2799"/>
    <property type="match status" value="1"/>
</dbReference>
<dbReference type="RefSeq" id="WP_045956574.1">
    <property type="nucleotide sequence ID" value="NZ_JXXV01000027.1"/>
</dbReference>
<dbReference type="EMBL" id="JXXV01000027">
    <property type="protein sequence ID" value="KJY82021.1"/>
    <property type="molecule type" value="Genomic_DNA"/>
</dbReference>
<gene>
    <name evidence="1" type="ORF">TW81_15145</name>
</gene>
<organism evidence="1 2">
    <name type="scientific">Vibrio galatheae</name>
    <dbReference type="NCBI Taxonomy" id="579748"/>
    <lineage>
        <taxon>Bacteria</taxon>
        <taxon>Pseudomonadati</taxon>
        <taxon>Pseudomonadota</taxon>
        <taxon>Gammaproteobacteria</taxon>
        <taxon>Vibrionales</taxon>
        <taxon>Vibrionaceae</taxon>
        <taxon>Vibrio</taxon>
    </lineage>
</organism>
<name>A0A0F4NIY3_9VIBR</name>
<evidence type="ECO:0000313" key="2">
    <source>
        <dbReference type="Proteomes" id="UP000033673"/>
    </source>
</evidence>
<dbReference type="OrthoDB" id="5917937at2"/>
<dbReference type="Proteomes" id="UP000033673">
    <property type="component" value="Unassembled WGS sequence"/>
</dbReference>
<dbReference type="AlphaFoldDB" id="A0A0F4NIY3"/>
<evidence type="ECO:0008006" key="3">
    <source>
        <dbReference type="Google" id="ProtNLM"/>
    </source>
</evidence>
<reference evidence="1 2" key="1">
    <citation type="journal article" date="2015" name="BMC Genomics">
        <title>Genome mining reveals unlocked bioactive potential of marine Gram-negative bacteria.</title>
        <authorList>
            <person name="Machado H."/>
            <person name="Sonnenschein E.C."/>
            <person name="Melchiorsen J."/>
            <person name="Gram L."/>
        </authorList>
    </citation>
    <scope>NUCLEOTIDE SEQUENCE [LARGE SCALE GENOMIC DNA]</scope>
    <source>
        <strain evidence="1 2">S2757</strain>
    </source>
</reference>
<dbReference type="PROSITE" id="PS51257">
    <property type="entry name" value="PROKAR_LIPOPROTEIN"/>
    <property type="match status" value="1"/>
</dbReference>
<proteinExistence type="predicted"/>